<reference evidence="11" key="3">
    <citation type="submission" date="2025-09" db="UniProtKB">
        <authorList>
            <consortium name="Ensembl"/>
        </authorList>
    </citation>
    <scope>IDENTIFICATION</scope>
    <source>
        <strain evidence="11">Isolate ISIS603380</strain>
    </source>
</reference>
<keyword evidence="12" id="KW-1185">Reference proteome</keyword>
<evidence type="ECO:0000256" key="3">
    <source>
        <dbReference type="ARBA" id="ARBA00022989"/>
    </source>
</evidence>
<dbReference type="Proteomes" id="UP000007646">
    <property type="component" value="Unassembled WGS sequence"/>
</dbReference>
<feature type="transmembrane region" description="Helical" evidence="9">
    <location>
        <begin position="116"/>
        <end position="137"/>
    </location>
</feature>
<dbReference type="PRINTS" id="PR00245">
    <property type="entry name" value="OLFACTORYR"/>
</dbReference>
<dbReference type="Ensembl" id="ENSLAFT00000028005.1">
    <property type="protein sequence ID" value="ENSLAFP00000022567.1"/>
    <property type="gene ID" value="ENSLAFG00000029170.1"/>
</dbReference>
<name>G3U409_LOXAF</name>
<dbReference type="AlphaFoldDB" id="G3U409"/>
<comment type="similarity">
    <text evidence="8">Belongs to the G-protein coupled receptor 1 family.</text>
</comment>
<evidence type="ECO:0000256" key="7">
    <source>
        <dbReference type="ARBA" id="ARBA00023224"/>
    </source>
</evidence>
<keyword evidence="9" id="KW-1003">Cell membrane</keyword>
<evidence type="ECO:0000313" key="11">
    <source>
        <dbReference type="Ensembl" id="ENSLAFP00000022567.1"/>
    </source>
</evidence>
<feature type="transmembrane region" description="Helical" evidence="9">
    <location>
        <begin position="12"/>
        <end position="31"/>
    </location>
</feature>
<feature type="domain" description="G-protein coupled receptors family 1 profile" evidence="10">
    <location>
        <begin position="21"/>
        <end position="249"/>
    </location>
</feature>
<dbReference type="eggNOG" id="ENOG502THQB">
    <property type="taxonomic scope" value="Eukaryota"/>
</dbReference>
<reference evidence="11 12" key="1">
    <citation type="submission" date="2009-06" db="EMBL/GenBank/DDBJ databases">
        <title>The Genome Sequence of Loxodonta africana (African elephant).</title>
        <authorList>
            <person name="Di Palma F."/>
            <person name="Heiman D."/>
            <person name="Young S."/>
            <person name="Johnson J."/>
            <person name="Lander E.S."/>
            <person name="Lindblad-Toh K."/>
        </authorList>
    </citation>
    <scope>NUCLEOTIDE SEQUENCE [LARGE SCALE GENOMIC DNA]</scope>
    <source>
        <strain evidence="11 12">Isolate ISIS603380</strain>
    </source>
</reference>
<keyword evidence="7 8" id="KW-0807">Transducer</keyword>
<reference evidence="11" key="2">
    <citation type="submission" date="2025-08" db="UniProtKB">
        <authorList>
            <consortium name="Ensembl"/>
        </authorList>
    </citation>
    <scope>IDENTIFICATION</scope>
    <source>
        <strain evidence="11">Isolate ISIS603380</strain>
    </source>
</reference>
<evidence type="ECO:0000256" key="6">
    <source>
        <dbReference type="ARBA" id="ARBA00023170"/>
    </source>
</evidence>
<dbReference type="PROSITE" id="PS00237">
    <property type="entry name" value="G_PROTEIN_RECEP_F1_1"/>
    <property type="match status" value="1"/>
</dbReference>
<dbReference type="Pfam" id="PF13853">
    <property type="entry name" value="7tm_4"/>
    <property type="match status" value="1"/>
</dbReference>
<dbReference type="OMA" id="MTEAYIM"/>
<organism evidence="11 12">
    <name type="scientific">Loxodonta africana</name>
    <name type="common">African elephant</name>
    <dbReference type="NCBI Taxonomy" id="9785"/>
    <lineage>
        <taxon>Eukaryota</taxon>
        <taxon>Metazoa</taxon>
        <taxon>Chordata</taxon>
        <taxon>Craniata</taxon>
        <taxon>Vertebrata</taxon>
        <taxon>Euteleostomi</taxon>
        <taxon>Mammalia</taxon>
        <taxon>Eutheria</taxon>
        <taxon>Afrotheria</taxon>
        <taxon>Proboscidea</taxon>
        <taxon>Elephantidae</taxon>
        <taxon>Loxodonta</taxon>
    </lineage>
</organism>
<dbReference type="HOGENOM" id="CLU_012526_5_5_1"/>
<dbReference type="InterPro" id="IPR000725">
    <property type="entry name" value="Olfact_rcpt"/>
</dbReference>
<evidence type="ECO:0000256" key="5">
    <source>
        <dbReference type="ARBA" id="ARBA00023136"/>
    </source>
</evidence>
<keyword evidence="5 9" id="KW-0472">Membrane</keyword>
<evidence type="ECO:0000256" key="2">
    <source>
        <dbReference type="ARBA" id="ARBA00022692"/>
    </source>
</evidence>
<evidence type="ECO:0000256" key="9">
    <source>
        <dbReference type="RuleBase" id="RU363047"/>
    </source>
</evidence>
<dbReference type="SUPFAM" id="SSF81321">
    <property type="entry name" value="Family A G protein-coupled receptor-like"/>
    <property type="match status" value="1"/>
</dbReference>
<dbReference type="GeneTree" id="ENSGT01040000240383"/>
<sequence length="249" mass="27822">PELHSPPFLLFLAIYSVTVMGNVGIIFLIAFNSKLQAPMYFFLSNLSAIDLVITPKLLENFVLEQNITSYPACMTHFFFFCFFATAECYMLTAMAYDRYAAICSPLFYNVVMSQKVCNVLMTEAYIMASIGAVPHMISMIELSFCGDNVIHHFFCDVLPLLKLSSSSTYINELLLIIVGRFNIFATTVAIIISYAFILYNILCIPSTEGKSKAFSTCGFHLTAVGLSQMSNVGIYILEKKVEELNSKLP</sequence>
<dbReference type="PRINTS" id="PR00237">
    <property type="entry name" value="GPCRRHODOPSN"/>
</dbReference>
<comment type="subcellular location">
    <subcellularLocation>
        <location evidence="9">Cell membrane</location>
        <topology evidence="9">Multi-pass membrane protein</topology>
    </subcellularLocation>
    <subcellularLocation>
        <location evidence="1">Membrane</location>
        <topology evidence="1">Multi-pass membrane protein</topology>
    </subcellularLocation>
</comment>
<evidence type="ECO:0000256" key="8">
    <source>
        <dbReference type="RuleBase" id="RU000688"/>
    </source>
</evidence>
<evidence type="ECO:0000256" key="4">
    <source>
        <dbReference type="ARBA" id="ARBA00023040"/>
    </source>
</evidence>
<proteinExistence type="inferred from homology"/>
<dbReference type="InterPro" id="IPR000276">
    <property type="entry name" value="GPCR_Rhodpsn"/>
</dbReference>
<dbReference type="InParanoid" id="G3U409"/>
<feature type="transmembrane region" description="Helical" evidence="9">
    <location>
        <begin position="38"/>
        <end position="57"/>
    </location>
</feature>
<dbReference type="GO" id="GO:0004930">
    <property type="term" value="F:G protein-coupled receptor activity"/>
    <property type="evidence" value="ECO:0007669"/>
    <property type="project" value="UniProtKB-KW"/>
</dbReference>
<dbReference type="InterPro" id="IPR017452">
    <property type="entry name" value="GPCR_Rhodpsn_7TM"/>
</dbReference>
<feature type="transmembrane region" description="Helical" evidence="9">
    <location>
        <begin position="77"/>
        <end position="96"/>
    </location>
</feature>
<dbReference type="GO" id="GO:0004984">
    <property type="term" value="F:olfactory receptor activity"/>
    <property type="evidence" value="ECO:0007669"/>
    <property type="project" value="InterPro"/>
</dbReference>
<keyword evidence="9" id="KW-0552">Olfaction</keyword>
<dbReference type="PROSITE" id="PS50262">
    <property type="entry name" value="G_PROTEIN_RECEP_F1_2"/>
    <property type="match status" value="1"/>
</dbReference>
<protein>
    <recommendedName>
        <fullName evidence="9">Olfactory receptor</fullName>
    </recommendedName>
</protein>
<dbReference type="FunFam" id="1.20.1070.10:FF:000003">
    <property type="entry name" value="Olfactory receptor"/>
    <property type="match status" value="1"/>
</dbReference>
<accession>G3U409</accession>
<dbReference type="Gene3D" id="1.20.1070.10">
    <property type="entry name" value="Rhodopsin 7-helix transmembrane proteins"/>
    <property type="match status" value="1"/>
</dbReference>
<feature type="transmembrane region" description="Helical" evidence="9">
    <location>
        <begin position="173"/>
        <end position="202"/>
    </location>
</feature>
<evidence type="ECO:0000256" key="1">
    <source>
        <dbReference type="ARBA" id="ARBA00004141"/>
    </source>
</evidence>
<keyword evidence="9" id="KW-0716">Sensory transduction</keyword>
<dbReference type="PANTHER" id="PTHR48018">
    <property type="entry name" value="OLFACTORY RECEPTOR"/>
    <property type="match status" value="1"/>
</dbReference>
<evidence type="ECO:0000259" key="10">
    <source>
        <dbReference type="PROSITE" id="PS50262"/>
    </source>
</evidence>
<dbReference type="GO" id="GO:0005886">
    <property type="term" value="C:plasma membrane"/>
    <property type="evidence" value="ECO:0007669"/>
    <property type="project" value="UniProtKB-SubCell"/>
</dbReference>
<keyword evidence="2 8" id="KW-0812">Transmembrane</keyword>
<keyword evidence="4 8" id="KW-0297">G-protein coupled receptor</keyword>
<keyword evidence="3 9" id="KW-1133">Transmembrane helix</keyword>
<evidence type="ECO:0000313" key="12">
    <source>
        <dbReference type="Proteomes" id="UP000007646"/>
    </source>
</evidence>
<keyword evidence="6 8" id="KW-0675">Receptor</keyword>